<evidence type="ECO:0000256" key="1">
    <source>
        <dbReference type="SAM" id="Coils"/>
    </source>
</evidence>
<keyword evidence="3" id="KW-0812">Transmembrane</keyword>
<dbReference type="WBParaSite" id="PDA_v2.g27047.t1">
    <property type="protein sequence ID" value="PDA_v2.g27047.t1"/>
    <property type="gene ID" value="PDA_v2.g27047"/>
</dbReference>
<feature type="transmembrane region" description="Helical" evidence="3">
    <location>
        <begin position="12"/>
        <end position="30"/>
    </location>
</feature>
<keyword evidence="3" id="KW-0472">Membrane</keyword>
<evidence type="ECO:0000313" key="5">
    <source>
        <dbReference type="WBParaSite" id="PDA_v2.g27047.t1"/>
    </source>
</evidence>
<keyword evidence="3" id="KW-1133">Transmembrane helix</keyword>
<dbReference type="Proteomes" id="UP000887578">
    <property type="component" value="Unplaced"/>
</dbReference>
<evidence type="ECO:0000256" key="3">
    <source>
        <dbReference type="SAM" id="Phobius"/>
    </source>
</evidence>
<feature type="region of interest" description="Disordered" evidence="2">
    <location>
        <begin position="220"/>
        <end position="296"/>
    </location>
</feature>
<organism evidence="4 5">
    <name type="scientific">Panagrolaimus davidi</name>
    <dbReference type="NCBI Taxonomy" id="227884"/>
    <lineage>
        <taxon>Eukaryota</taxon>
        <taxon>Metazoa</taxon>
        <taxon>Ecdysozoa</taxon>
        <taxon>Nematoda</taxon>
        <taxon>Chromadorea</taxon>
        <taxon>Rhabditida</taxon>
        <taxon>Tylenchina</taxon>
        <taxon>Panagrolaimomorpha</taxon>
        <taxon>Panagrolaimoidea</taxon>
        <taxon>Panagrolaimidae</taxon>
        <taxon>Panagrolaimus</taxon>
    </lineage>
</organism>
<accession>A0A914QIA9</accession>
<keyword evidence="4" id="KW-1185">Reference proteome</keyword>
<feature type="coiled-coil region" evidence="1">
    <location>
        <begin position="50"/>
        <end position="91"/>
    </location>
</feature>
<evidence type="ECO:0000313" key="4">
    <source>
        <dbReference type="Proteomes" id="UP000887578"/>
    </source>
</evidence>
<dbReference type="AlphaFoldDB" id="A0A914QIA9"/>
<sequence length="296" mass="33617">MEVTKGLTIGTYIGGAALAVGGVFMPLLWIPAAAALSTSVGTAIAHKSYKDQGEVDVNEIRNRLQNQRREKERLEEKNESLRRDLINDQRKISDLYKKLDVCEDSIGDYRKSIAAMAFCKKILTEWLLFLQDLEQSMDRVDSYGSSYATIKDTSAFHDYLTFIEGSQANQILDTSTKMQALEYMDEYELNQMIMWHENYSSDVEDTSNFNYTGSFDDDEDHYNSISVDETDSSDSPSHCDSSNDENECSKTSDSDGSTDSEDNENDCNNENDTDDFDNSDDLEDYNENNDSDDEFY</sequence>
<reference evidence="5" key="1">
    <citation type="submission" date="2022-11" db="UniProtKB">
        <authorList>
            <consortium name="WormBaseParasite"/>
        </authorList>
    </citation>
    <scope>IDENTIFICATION</scope>
</reference>
<protein>
    <submittedName>
        <fullName evidence="5">Uncharacterized protein</fullName>
    </submittedName>
</protein>
<name>A0A914QIA9_9BILA</name>
<evidence type="ECO:0000256" key="2">
    <source>
        <dbReference type="SAM" id="MobiDB-lite"/>
    </source>
</evidence>
<keyword evidence="1" id="KW-0175">Coiled coil</keyword>
<feature type="compositionally biased region" description="Acidic residues" evidence="2">
    <location>
        <begin position="256"/>
        <end position="296"/>
    </location>
</feature>
<proteinExistence type="predicted"/>